<evidence type="ECO:0000256" key="5">
    <source>
        <dbReference type="HAMAP-Rule" id="MF_01407"/>
    </source>
</evidence>
<feature type="domain" description="Cdc6 C-terminal" evidence="6">
    <location>
        <begin position="295"/>
        <end position="379"/>
    </location>
</feature>
<evidence type="ECO:0000256" key="3">
    <source>
        <dbReference type="ARBA" id="ARBA00022741"/>
    </source>
</evidence>
<dbReference type="SMART" id="SM01074">
    <property type="entry name" value="Cdc6_C"/>
    <property type="match status" value="1"/>
</dbReference>
<keyword evidence="2 5" id="KW-0235">DNA replication</keyword>
<evidence type="ECO:0000256" key="4">
    <source>
        <dbReference type="ARBA" id="ARBA00022840"/>
    </source>
</evidence>
<organism evidence="7 8">
    <name type="scientific">Candidatus Terraquivivens tikiterensis</name>
    <dbReference type="NCBI Taxonomy" id="1980982"/>
    <lineage>
        <taxon>Archaea</taxon>
        <taxon>Nitrososphaerota</taxon>
        <taxon>Candidatus Wolframiiraptoraceae</taxon>
        <taxon>Candidatus Terraquivivens</taxon>
    </lineage>
</organism>
<dbReference type="PANTHER" id="PTHR10763:SF31">
    <property type="entry name" value="ORC1-TYPE DNA REPLICATION PROTEIN 2"/>
    <property type="match status" value="1"/>
</dbReference>
<comment type="similarity">
    <text evidence="1 5">Belongs to the CDC6/cdc18 family.</text>
</comment>
<dbReference type="InterPro" id="IPR050311">
    <property type="entry name" value="ORC1/CDC6"/>
</dbReference>
<comment type="function">
    <text evidence="5">Involved in regulation of DNA replication.</text>
</comment>
<dbReference type="GO" id="GO:0005524">
    <property type="term" value="F:ATP binding"/>
    <property type="evidence" value="ECO:0007669"/>
    <property type="project" value="UniProtKB-UniRule"/>
</dbReference>
<name>A0A2R7Y8D2_9ARCH</name>
<dbReference type="InterPro" id="IPR027417">
    <property type="entry name" value="P-loop_NTPase"/>
</dbReference>
<dbReference type="InterPro" id="IPR036388">
    <property type="entry name" value="WH-like_DNA-bd_sf"/>
</dbReference>
<dbReference type="Proteomes" id="UP000244066">
    <property type="component" value="Unassembled WGS sequence"/>
</dbReference>
<dbReference type="SUPFAM" id="SSF46785">
    <property type="entry name" value="Winged helix' DNA-binding domain"/>
    <property type="match status" value="1"/>
</dbReference>
<protein>
    <recommendedName>
        <fullName evidence="5">ORC1-type DNA replication protein</fullName>
    </recommendedName>
</protein>
<dbReference type="InterPro" id="IPR055237">
    <property type="entry name" value="Cdc6_lid"/>
</dbReference>
<reference evidence="7 8" key="1">
    <citation type="submission" date="2017-04" db="EMBL/GenBank/DDBJ databases">
        <title>Draft Aigarchaeota genome from a New Zealand hot spring.</title>
        <authorList>
            <person name="Reysenbach A.-L."/>
            <person name="Donaho J.A."/>
            <person name="Gerhart J."/>
            <person name="Kelley J.F."/>
            <person name="Kouba K."/>
            <person name="Podar M."/>
            <person name="Stott M."/>
        </authorList>
    </citation>
    <scope>NUCLEOTIDE SEQUENCE [LARGE SCALE GENOMIC DNA]</scope>
    <source>
        <strain evidence="7">NZ13_MG1</strain>
    </source>
</reference>
<feature type="binding site" evidence="5">
    <location>
        <position position="213"/>
    </location>
    <ligand>
        <name>ATP</name>
        <dbReference type="ChEBI" id="CHEBI:30616"/>
    </ligand>
</feature>
<feature type="binding site" evidence="5">
    <location>
        <position position="201"/>
    </location>
    <ligand>
        <name>ATP</name>
        <dbReference type="ChEBI" id="CHEBI:30616"/>
    </ligand>
</feature>
<keyword evidence="3 5" id="KW-0547">Nucleotide-binding</keyword>
<comment type="caution">
    <text evidence="7">The sequence shown here is derived from an EMBL/GenBank/DDBJ whole genome shotgun (WGS) entry which is preliminary data.</text>
</comment>
<dbReference type="Pfam" id="PF22703">
    <property type="entry name" value="Cdc6_lid"/>
    <property type="match status" value="1"/>
</dbReference>
<sequence>MRIFKDEAKLSLEYVPPVLPHREGELRLLNAFFSSLLRGKQAISVRVVISGSAGTGKTAMAKLFGRQMEAEAKSRRMNLRYIHINCRVNRTLFTILKRVVEHLKIPLPSRGYSTEELMHGLLDYIVENDLYVILALDDVEVLIKEEGSSPFYFLTRIGEEREDRMSRLSFIFIVRNPEILSMLENGVRVGMLDNVVHLPEYDAEQLYNILSYRVSEAFFDNVVLEESIRLIADLASERGDARYAIETLWRSGKYAEADESSVVTPEHVRKAAASIYPAIKKESLAYLSLHEKLILLAITRALALGEKAYTTSSELNELYRLVCEEYGVQPKAYTRFWEYLQKLEDQGIIRIKVSSEGIRGRRSYITLPEVPVSILQHELVRLLEGESKEP</sequence>
<proteinExistence type="inferred from homology"/>
<dbReference type="CDD" id="cd08768">
    <property type="entry name" value="Cdc6_C"/>
    <property type="match status" value="1"/>
</dbReference>
<dbReference type="GO" id="GO:0006260">
    <property type="term" value="P:DNA replication"/>
    <property type="evidence" value="ECO:0007669"/>
    <property type="project" value="UniProtKB-UniRule"/>
</dbReference>
<dbReference type="PANTHER" id="PTHR10763">
    <property type="entry name" value="CELL DIVISION CONTROL PROTEIN 6-RELATED"/>
    <property type="match status" value="1"/>
</dbReference>
<dbReference type="Gene3D" id="1.10.10.10">
    <property type="entry name" value="Winged helix-like DNA-binding domain superfamily/Winged helix DNA-binding domain"/>
    <property type="match status" value="1"/>
</dbReference>
<dbReference type="InterPro" id="IPR015163">
    <property type="entry name" value="Cdc6_C"/>
</dbReference>
<accession>A0A2R7Y8D2</accession>
<dbReference type="NCBIfam" id="NF001623">
    <property type="entry name" value="PRK00411.1-1"/>
    <property type="match status" value="1"/>
</dbReference>
<dbReference type="Pfam" id="PF13401">
    <property type="entry name" value="AAA_22"/>
    <property type="match status" value="1"/>
</dbReference>
<dbReference type="InterPro" id="IPR049945">
    <property type="entry name" value="AAA_22"/>
</dbReference>
<dbReference type="Gene3D" id="1.10.8.60">
    <property type="match status" value="1"/>
</dbReference>
<dbReference type="SUPFAM" id="SSF52540">
    <property type="entry name" value="P-loop containing nucleoside triphosphate hydrolases"/>
    <property type="match status" value="1"/>
</dbReference>
<dbReference type="AlphaFoldDB" id="A0A2R7Y8D2"/>
<evidence type="ECO:0000313" key="8">
    <source>
        <dbReference type="Proteomes" id="UP000244066"/>
    </source>
</evidence>
<dbReference type="GO" id="GO:0016887">
    <property type="term" value="F:ATP hydrolysis activity"/>
    <property type="evidence" value="ECO:0007669"/>
    <property type="project" value="InterPro"/>
</dbReference>
<keyword evidence="4 5" id="KW-0067">ATP-binding</keyword>
<evidence type="ECO:0000256" key="1">
    <source>
        <dbReference type="ARBA" id="ARBA00006184"/>
    </source>
</evidence>
<evidence type="ECO:0000313" key="7">
    <source>
        <dbReference type="EMBL" id="PUA33783.1"/>
    </source>
</evidence>
<dbReference type="InterPro" id="IPR036390">
    <property type="entry name" value="WH_DNA-bd_sf"/>
</dbReference>
<dbReference type="Pfam" id="PF09079">
    <property type="entry name" value="WHD_Cdc6"/>
    <property type="match status" value="1"/>
</dbReference>
<dbReference type="HAMAP" id="MF_01407">
    <property type="entry name" value="ORC1_type_DNA_replic_protein"/>
    <property type="match status" value="1"/>
</dbReference>
<gene>
    <name evidence="7" type="ORF">B9J98_02250</name>
</gene>
<dbReference type="EMBL" id="NDWU01000004">
    <property type="protein sequence ID" value="PUA33783.1"/>
    <property type="molecule type" value="Genomic_DNA"/>
</dbReference>
<evidence type="ECO:0000259" key="6">
    <source>
        <dbReference type="SMART" id="SM01074"/>
    </source>
</evidence>
<evidence type="ECO:0000256" key="2">
    <source>
        <dbReference type="ARBA" id="ARBA00022705"/>
    </source>
</evidence>
<feature type="binding site" evidence="5">
    <location>
        <begin position="55"/>
        <end position="59"/>
    </location>
    <ligand>
        <name>ATP</name>
        <dbReference type="ChEBI" id="CHEBI:30616"/>
    </ligand>
</feature>
<dbReference type="NCBIfam" id="TIGR02928">
    <property type="entry name" value="orc1/cdc6 family replication initiation protein"/>
    <property type="match status" value="1"/>
</dbReference>
<dbReference type="InterPro" id="IPR014277">
    <property type="entry name" value="Orc1/Cdc6_arc"/>
</dbReference>
<dbReference type="Gene3D" id="3.40.50.300">
    <property type="entry name" value="P-loop containing nucleotide triphosphate hydrolases"/>
    <property type="match status" value="1"/>
</dbReference>